<dbReference type="PANTHER" id="PTHR30619">
    <property type="entry name" value="DNA INTERNALIZATION/COMPETENCE PROTEIN COMEC/REC2"/>
    <property type="match status" value="1"/>
</dbReference>
<proteinExistence type="predicted"/>
<dbReference type="SUPFAM" id="SSF56281">
    <property type="entry name" value="Metallo-hydrolase/oxidoreductase"/>
    <property type="match status" value="1"/>
</dbReference>
<feature type="transmembrane region" description="Helical" evidence="6">
    <location>
        <begin position="383"/>
        <end position="410"/>
    </location>
</feature>
<dbReference type="GO" id="GO:0030420">
    <property type="term" value="P:establishment of competence for transformation"/>
    <property type="evidence" value="ECO:0007669"/>
    <property type="project" value="InterPro"/>
</dbReference>
<feature type="transmembrane region" description="Helical" evidence="6">
    <location>
        <begin position="47"/>
        <end position="66"/>
    </location>
</feature>
<dbReference type="OrthoDB" id="9761531at2"/>
<feature type="domain" description="Metallo-beta-lactamase" evidence="7">
    <location>
        <begin position="507"/>
        <end position="718"/>
    </location>
</feature>
<dbReference type="GO" id="GO:0005886">
    <property type="term" value="C:plasma membrane"/>
    <property type="evidence" value="ECO:0007669"/>
    <property type="project" value="UniProtKB-SubCell"/>
</dbReference>
<keyword evidence="5 6" id="KW-0472">Membrane</keyword>
<evidence type="ECO:0000256" key="1">
    <source>
        <dbReference type="ARBA" id="ARBA00004651"/>
    </source>
</evidence>
<feature type="transmembrane region" description="Helical" evidence="6">
    <location>
        <begin position="231"/>
        <end position="250"/>
    </location>
</feature>
<protein>
    <submittedName>
        <fullName evidence="8">DNA internalization-related competence protein ComEC/Rec2</fullName>
    </submittedName>
</protein>
<dbReference type="Pfam" id="PF03772">
    <property type="entry name" value="Competence"/>
    <property type="match status" value="1"/>
</dbReference>
<feature type="transmembrane region" description="Helical" evidence="6">
    <location>
        <begin position="356"/>
        <end position="376"/>
    </location>
</feature>
<dbReference type="InterPro" id="IPR004477">
    <property type="entry name" value="ComEC_N"/>
</dbReference>
<dbReference type="NCBIfam" id="TIGR00361">
    <property type="entry name" value="ComEC_Rec2"/>
    <property type="match status" value="1"/>
</dbReference>
<dbReference type="InterPro" id="IPR001279">
    <property type="entry name" value="Metallo-B-lactamas"/>
</dbReference>
<dbReference type="Proteomes" id="UP000276349">
    <property type="component" value="Unassembled WGS sequence"/>
</dbReference>
<reference evidence="8 9" key="1">
    <citation type="submission" date="2018-12" db="EMBL/GenBank/DDBJ databases">
        <authorList>
            <person name="Yu L."/>
        </authorList>
    </citation>
    <scope>NUCLEOTIDE SEQUENCE [LARGE SCALE GENOMIC DNA]</scope>
    <source>
        <strain evidence="8 9">S5H2222</strain>
    </source>
</reference>
<dbReference type="SMART" id="SM00849">
    <property type="entry name" value="Lactamase_B"/>
    <property type="match status" value="1"/>
</dbReference>
<dbReference type="InterPro" id="IPR035681">
    <property type="entry name" value="ComA-like_MBL"/>
</dbReference>
<evidence type="ECO:0000256" key="3">
    <source>
        <dbReference type="ARBA" id="ARBA00022692"/>
    </source>
</evidence>
<dbReference type="Gene3D" id="3.60.15.10">
    <property type="entry name" value="Ribonuclease Z/Hydroxyacylglutathione hydrolase-like"/>
    <property type="match status" value="1"/>
</dbReference>
<feature type="transmembrane region" description="Helical" evidence="6">
    <location>
        <begin position="262"/>
        <end position="281"/>
    </location>
</feature>
<evidence type="ECO:0000256" key="4">
    <source>
        <dbReference type="ARBA" id="ARBA00022989"/>
    </source>
</evidence>
<gene>
    <name evidence="8" type="ORF">EKG35_02795</name>
</gene>
<keyword evidence="3 6" id="KW-0812">Transmembrane</keyword>
<evidence type="ECO:0000256" key="2">
    <source>
        <dbReference type="ARBA" id="ARBA00022475"/>
    </source>
</evidence>
<keyword evidence="9" id="KW-1185">Reference proteome</keyword>
<evidence type="ECO:0000256" key="5">
    <source>
        <dbReference type="ARBA" id="ARBA00023136"/>
    </source>
</evidence>
<dbReference type="NCBIfam" id="TIGR00360">
    <property type="entry name" value="ComEC_N-term"/>
    <property type="match status" value="1"/>
</dbReference>
<dbReference type="InterPro" id="IPR052159">
    <property type="entry name" value="Competence_DNA_uptake"/>
</dbReference>
<feature type="transmembrane region" description="Helical" evidence="6">
    <location>
        <begin position="450"/>
        <end position="468"/>
    </location>
</feature>
<feature type="transmembrane region" description="Helical" evidence="6">
    <location>
        <begin position="12"/>
        <end position="40"/>
    </location>
</feature>
<comment type="caution">
    <text evidence="8">The sequence shown here is derived from an EMBL/GenBank/DDBJ whole genome shotgun (WGS) entry which is preliminary data.</text>
</comment>
<feature type="transmembrane region" description="Helical" evidence="6">
    <location>
        <begin position="475"/>
        <end position="492"/>
    </location>
</feature>
<keyword evidence="4 6" id="KW-1133">Transmembrane helix</keyword>
<evidence type="ECO:0000313" key="8">
    <source>
        <dbReference type="EMBL" id="RTQ95629.1"/>
    </source>
</evidence>
<dbReference type="RefSeq" id="WP_126292796.1">
    <property type="nucleotide sequence ID" value="NZ_JAXUAO010000136.1"/>
</dbReference>
<evidence type="ECO:0000313" key="9">
    <source>
        <dbReference type="Proteomes" id="UP000276349"/>
    </source>
</evidence>
<dbReference type="InterPro" id="IPR036866">
    <property type="entry name" value="RibonucZ/Hydroxyglut_hydro"/>
</dbReference>
<dbReference type="EMBL" id="RXNR01000005">
    <property type="protein sequence ID" value="RTQ95629.1"/>
    <property type="molecule type" value="Genomic_DNA"/>
</dbReference>
<name>A0A3S0J5I2_9BACI</name>
<organism evidence="8 9">
    <name type="scientific">Lysinibacillus telephonicus</name>
    <dbReference type="NCBI Taxonomy" id="1714840"/>
    <lineage>
        <taxon>Bacteria</taxon>
        <taxon>Bacillati</taxon>
        <taxon>Bacillota</taxon>
        <taxon>Bacilli</taxon>
        <taxon>Bacillales</taxon>
        <taxon>Bacillaceae</taxon>
        <taxon>Lysinibacillus</taxon>
    </lineage>
</organism>
<dbReference type="Pfam" id="PF00753">
    <property type="entry name" value="Lactamase_B"/>
    <property type="match status" value="1"/>
</dbReference>
<sequence>MNYLILFKHKCIFYALSVLVASLAATESARLLLLLALLLLFCIYKKITFRHLVGIMLLCFISYYYFSFQINKVDYTLNLPATLTWTGEYKINGDMLRGFMVDESGKKVYVAYQLASETEKIVFEESPLIGKQYIVHGTIKEPSKPAHSYAFSMEQYLKSKGSIGILEVSNWSYIQTKESIPQRIGLQRFKLKKHIEETFPESLVGEAQALLIGLGENVDDDTTRAYQKLGITHLFAISGLHIAIVSLLFFQGLLRLKIRREFAMLVLIVVLPIYAILVGGAPSVWRAVSVVELTILSRIKWRLPVDDALAISFILFIIIEPWSVYQIGFQLSYLATAALIYSSRLIRYYSSWIVQSFFITFVCQLLVYPLLLLHFFELSISSLVVNIFFVPLFSFVILPINIILLVVSFFPGALPEFMFSCYEPIRTLLTKCINLLQDIPYQMWNPGKPSIVSMLIAYGSVFATFYYLDIRAKLVKILSVLLIPMCILHFSTKVHEELIISFINVGQGDCIVIELPYRKAVYMIDTGGLLRFEQEKWKQSDSPYEIGRDIVVPFLKGKGIQKIDKLILTHADADHVEGAEEILQEINVEEIHLSPNSYYKEVMNDLVHDALKKNISIQEQIANNAWAEAGISFQYLWPVDTQYEGNNDSLVLYVAMGEFKALFMGDVEHEGEEEILRKYPSLTNIDLLKAGHHGSKTSSSEQFVNQMKPVLTIFSAGENNRYGHPHEEVVSRFQSLGLRTFTTGKVGTIEVKVKGDKLEVTTSN</sequence>
<evidence type="ECO:0000256" key="6">
    <source>
        <dbReference type="SAM" id="Phobius"/>
    </source>
</evidence>
<accession>A0A3S0J5I2</accession>
<dbReference type="CDD" id="cd07731">
    <property type="entry name" value="ComA-like_MBL-fold"/>
    <property type="match status" value="1"/>
</dbReference>
<dbReference type="AlphaFoldDB" id="A0A3S0J5I2"/>
<comment type="subcellular location">
    <subcellularLocation>
        <location evidence="1">Cell membrane</location>
        <topology evidence="1">Multi-pass membrane protein</topology>
    </subcellularLocation>
</comment>
<evidence type="ECO:0000259" key="7">
    <source>
        <dbReference type="SMART" id="SM00849"/>
    </source>
</evidence>
<dbReference type="PANTHER" id="PTHR30619:SF7">
    <property type="entry name" value="BETA-LACTAMASE DOMAIN PROTEIN"/>
    <property type="match status" value="1"/>
</dbReference>
<dbReference type="InterPro" id="IPR004797">
    <property type="entry name" value="Competence_ComEC/Rec2"/>
</dbReference>
<keyword evidence="2" id="KW-1003">Cell membrane</keyword>